<dbReference type="EMBL" id="JAZHPZ010000006">
    <property type="protein sequence ID" value="MEF2967043.1"/>
    <property type="molecule type" value="Genomic_DNA"/>
</dbReference>
<protein>
    <submittedName>
        <fullName evidence="3">Anti-sigma factor</fullName>
    </submittedName>
</protein>
<gene>
    <name evidence="3" type="ORF">V3851_14470</name>
</gene>
<evidence type="ECO:0000313" key="4">
    <source>
        <dbReference type="Proteomes" id="UP001306950"/>
    </source>
</evidence>
<dbReference type="InterPro" id="IPR018764">
    <property type="entry name" value="RskA_C"/>
</dbReference>
<evidence type="ECO:0000259" key="2">
    <source>
        <dbReference type="Pfam" id="PF10099"/>
    </source>
</evidence>
<name>A0ABU7VTF0_9BACL</name>
<sequence length="283" mass="30839">MDKTVDRKIRVIEDGAGVGPVCLKQYTEEEWIDWLSGLGGEAKRAEMAAHLPACPSCREICVEWEPILGDGVMGPPDIASEGGGAADGYRTAVPLPSESLRRRLRLRVRLTGMLGTARKFLTRRRVAGALALACALLIAAGWLFKTGQSAGDSWSSYVQQYEPSALPMLSSPDSISYPLDWGVMEPESGMVWYNEASREMLMLVGGLIPNEDQVVHVWAVKAGNRVSLGLLQYHPYGAHLYVRDKEALREADNIVLTIEPKDGKAFGPGSLDAISVDLSGRRD</sequence>
<feature type="domain" description="Anti-sigma K factor RskA C-terminal" evidence="2">
    <location>
        <begin position="130"/>
        <end position="265"/>
    </location>
</feature>
<accession>A0ABU7VTF0</accession>
<dbReference type="Pfam" id="PF10099">
    <property type="entry name" value="RskA_C"/>
    <property type="match status" value="1"/>
</dbReference>
<dbReference type="Proteomes" id="UP001306950">
    <property type="component" value="Unassembled WGS sequence"/>
</dbReference>
<feature type="transmembrane region" description="Helical" evidence="1">
    <location>
        <begin position="126"/>
        <end position="144"/>
    </location>
</feature>
<evidence type="ECO:0000256" key="1">
    <source>
        <dbReference type="SAM" id="Phobius"/>
    </source>
</evidence>
<keyword evidence="1" id="KW-0812">Transmembrane</keyword>
<dbReference type="RefSeq" id="WP_331847263.1">
    <property type="nucleotide sequence ID" value="NZ_JAZHPZ010000006.1"/>
</dbReference>
<keyword evidence="4" id="KW-1185">Reference proteome</keyword>
<comment type="caution">
    <text evidence="3">The sequence shown here is derived from an EMBL/GenBank/DDBJ whole genome shotgun (WGS) entry which is preliminary data.</text>
</comment>
<keyword evidence="1" id="KW-0472">Membrane</keyword>
<proteinExistence type="predicted"/>
<keyword evidence="1" id="KW-1133">Transmembrane helix</keyword>
<evidence type="ECO:0000313" key="3">
    <source>
        <dbReference type="EMBL" id="MEF2967043.1"/>
    </source>
</evidence>
<reference evidence="3 4" key="1">
    <citation type="submission" date="2024-02" db="EMBL/GenBank/DDBJ databases">
        <title>A nitrogen-fixing paenibacillus bacterium.</title>
        <authorList>
            <person name="Zhang W.L."/>
            <person name="Chen S.F."/>
        </authorList>
    </citation>
    <scope>NUCLEOTIDE SEQUENCE [LARGE SCALE GENOMIC DNA]</scope>
    <source>
        <strain evidence="3 4">M1</strain>
    </source>
</reference>
<organism evidence="3 4">
    <name type="scientific">Paenibacillus haidiansis</name>
    <dbReference type="NCBI Taxonomy" id="1574488"/>
    <lineage>
        <taxon>Bacteria</taxon>
        <taxon>Bacillati</taxon>
        <taxon>Bacillota</taxon>
        <taxon>Bacilli</taxon>
        <taxon>Bacillales</taxon>
        <taxon>Paenibacillaceae</taxon>
        <taxon>Paenibacillus</taxon>
    </lineage>
</organism>